<gene>
    <name evidence="5" type="ORF">OLC1_LOCUS13305</name>
</gene>
<dbReference type="PANTHER" id="PTHR23024:SF479">
    <property type="entry name" value="CARBOXYLESTERASE 2-RELATED"/>
    <property type="match status" value="1"/>
</dbReference>
<dbReference type="Proteomes" id="UP001161247">
    <property type="component" value="Chromosome 4"/>
</dbReference>
<feature type="active site" evidence="3">
    <location>
        <position position="170"/>
    </location>
</feature>
<dbReference type="EMBL" id="OX459121">
    <property type="protein sequence ID" value="CAI9104365.1"/>
    <property type="molecule type" value="Genomic_DNA"/>
</dbReference>
<name>A0AAV1D935_OLDCO</name>
<protein>
    <submittedName>
        <fullName evidence="5">OLC1v1003021C1</fullName>
    </submittedName>
</protein>
<dbReference type="PROSITE" id="PS01173">
    <property type="entry name" value="LIPASE_GDXG_HIS"/>
    <property type="match status" value="1"/>
</dbReference>
<keyword evidence="2" id="KW-0378">Hydrolase</keyword>
<dbReference type="InterPro" id="IPR029058">
    <property type="entry name" value="AB_hydrolase_fold"/>
</dbReference>
<dbReference type="InterPro" id="IPR013094">
    <property type="entry name" value="AB_hydrolase_3"/>
</dbReference>
<evidence type="ECO:0000256" key="3">
    <source>
        <dbReference type="PROSITE-ProRule" id="PRU10038"/>
    </source>
</evidence>
<dbReference type="GO" id="GO:0016787">
    <property type="term" value="F:hydrolase activity"/>
    <property type="evidence" value="ECO:0007669"/>
    <property type="project" value="UniProtKB-KW"/>
</dbReference>
<evidence type="ECO:0000313" key="5">
    <source>
        <dbReference type="EMBL" id="CAI9104365.1"/>
    </source>
</evidence>
<reference evidence="5" key="1">
    <citation type="submission" date="2023-03" db="EMBL/GenBank/DDBJ databases">
        <authorList>
            <person name="Julca I."/>
        </authorList>
    </citation>
    <scope>NUCLEOTIDE SEQUENCE</scope>
</reference>
<comment type="similarity">
    <text evidence="1">Belongs to the 'GDXG' lipolytic enzyme family.</text>
</comment>
<evidence type="ECO:0000256" key="1">
    <source>
        <dbReference type="ARBA" id="ARBA00010515"/>
    </source>
</evidence>
<organism evidence="5 6">
    <name type="scientific">Oldenlandia corymbosa var. corymbosa</name>
    <dbReference type="NCBI Taxonomy" id="529605"/>
    <lineage>
        <taxon>Eukaryota</taxon>
        <taxon>Viridiplantae</taxon>
        <taxon>Streptophyta</taxon>
        <taxon>Embryophyta</taxon>
        <taxon>Tracheophyta</taxon>
        <taxon>Spermatophyta</taxon>
        <taxon>Magnoliopsida</taxon>
        <taxon>eudicotyledons</taxon>
        <taxon>Gunneridae</taxon>
        <taxon>Pentapetalae</taxon>
        <taxon>asterids</taxon>
        <taxon>lamiids</taxon>
        <taxon>Gentianales</taxon>
        <taxon>Rubiaceae</taxon>
        <taxon>Rubioideae</taxon>
        <taxon>Spermacoceae</taxon>
        <taxon>Hedyotis-Oldenlandia complex</taxon>
        <taxon>Oldenlandia</taxon>
    </lineage>
</organism>
<evidence type="ECO:0000259" key="4">
    <source>
        <dbReference type="Pfam" id="PF07859"/>
    </source>
</evidence>
<dbReference type="InterPro" id="IPR002168">
    <property type="entry name" value="Lipase_GDXG_HIS_AS"/>
</dbReference>
<evidence type="ECO:0000313" key="6">
    <source>
        <dbReference type="Proteomes" id="UP001161247"/>
    </source>
</evidence>
<dbReference type="AlphaFoldDB" id="A0AAV1D935"/>
<dbReference type="PROSITE" id="PS01174">
    <property type="entry name" value="LIPASE_GDXG_SER"/>
    <property type="match status" value="1"/>
</dbReference>
<keyword evidence="6" id="KW-1185">Reference proteome</keyword>
<dbReference type="Pfam" id="PF07859">
    <property type="entry name" value="Abhydrolase_3"/>
    <property type="match status" value="2"/>
</dbReference>
<dbReference type="InterPro" id="IPR050466">
    <property type="entry name" value="Carboxylest/Gibb_receptor"/>
</dbReference>
<evidence type="ECO:0000256" key="2">
    <source>
        <dbReference type="ARBA" id="ARBA00022801"/>
    </source>
</evidence>
<accession>A0AAV1D935</accession>
<dbReference type="PANTHER" id="PTHR23024">
    <property type="entry name" value="ARYLACETAMIDE DEACETYLASE"/>
    <property type="match status" value="1"/>
</dbReference>
<proteinExistence type="inferred from homology"/>
<dbReference type="SUPFAM" id="SSF53474">
    <property type="entry name" value="alpha/beta-Hydrolases"/>
    <property type="match status" value="1"/>
</dbReference>
<feature type="domain" description="Alpha/beta hydrolase fold-3" evidence="4">
    <location>
        <begin position="82"/>
        <end position="202"/>
    </location>
</feature>
<dbReference type="InterPro" id="IPR033140">
    <property type="entry name" value="Lipase_GDXG_put_SER_AS"/>
</dbReference>
<dbReference type="Gene3D" id="3.40.50.1820">
    <property type="entry name" value="alpha/beta hydrolase"/>
    <property type="match status" value="1"/>
</dbReference>
<feature type="domain" description="Alpha/beta hydrolase fold-3" evidence="4">
    <location>
        <begin position="206"/>
        <end position="287"/>
    </location>
</feature>
<sequence length="309" mass="34141">MESISIPRADPADIAHDFFPFLRVYKDGRVDKFLHTPLVPPSDDPNTTGALSKDVFISPENKVGARLFLPKTVKPDERLPVLVYFHGGAFVIESAFSAQYTAYLNSVVAEANVIAVSVEYRLAPEHKVPACYEDSWAVTKWVESHSGKQGPDPWLNDHADFGRVFFAGDSAGANIAHNMAVRASNAEEGGIKPLGLILAHPFFGNGKPDKLWQFICSDFNGWEDLRLNPMAHPNVLAGLVCKKVLIVLGETDFIRDRGVLYHEALKKSGWNGELEVVDFEKEGHVFHLLNQACENAGILMKKVVSFLSV</sequence>